<evidence type="ECO:0000313" key="1">
    <source>
        <dbReference type="EMBL" id="AEQ96805.1"/>
    </source>
</evidence>
<organism evidence="1 2">
    <name type="scientific">Xanthomonas oryzae pv. oryzicola (strain BLS256)</name>
    <dbReference type="NCBI Taxonomy" id="383407"/>
    <lineage>
        <taxon>Bacteria</taxon>
        <taxon>Pseudomonadati</taxon>
        <taxon>Pseudomonadota</taxon>
        <taxon>Gammaproteobacteria</taxon>
        <taxon>Lysobacterales</taxon>
        <taxon>Lysobacteraceae</taxon>
        <taxon>Xanthomonas</taxon>
    </lineage>
</organism>
<proteinExistence type="predicted"/>
<dbReference type="AlphaFoldDB" id="G7TI94"/>
<protein>
    <submittedName>
        <fullName evidence="1">Uncharacterized protein</fullName>
    </submittedName>
</protein>
<name>G7TI94_XANOB</name>
<dbReference type="EMBL" id="CP003057">
    <property type="protein sequence ID" value="AEQ96805.1"/>
    <property type="molecule type" value="Genomic_DNA"/>
</dbReference>
<gene>
    <name evidence="1" type="ORF">XOC_2696</name>
</gene>
<sequence>MCCARQQPDGRCCDSATRPGAPMRAWIARARIRLWDIDERAGDGPHTKMSICLA</sequence>
<evidence type="ECO:0000313" key="2">
    <source>
        <dbReference type="Proteomes" id="UP000008851"/>
    </source>
</evidence>
<reference evidence="1 2" key="1">
    <citation type="journal article" date="2011" name="J. Bacteriol.">
        <title>Two new complete genome sequences offer insight into host and tissue specificity of plant pathogenic Xanthomonas spp.</title>
        <authorList>
            <person name="Bogdanove A.J."/>
            <person name="Koebnik R."/>
            <person name="Lu H."/>
            <person name="Furutani A."/>
            <person name="Angiuoli S.V."/>
            <person name="Patil P.B."/>
            <person name="Van Sluys M.A."/>
            <person name="Ryan R.P."/>
            <person name="Meyer D.F."/>
            <person name="Han S.W."/>
            <person name="Aparna G."/>
            <person name="Rajaram M."/>
            <person name="Delcher A.L."/>
            <person name="Phillippy A.M."/>
            <person name="Puiu D."/>
            <person name="Schatz M.C."/>
            <person name="Shumway M."/>
            <person name="Sommer D.D."/>
            <person name="Trapnell C."/>
            <person name="Benahmed F."/>
            <person name="Dimitrov G."/>
            <person name="Madupu R."/>
            <person name="Radune D."/>
            <person name="Sullivan S."/>
            <person name="Jha G."/>
            <person name="Ishihara H."/>
            <person name="Lee S.W."/>
            <person name="Pandey A."/>
            <person name="Sharma V."/>
            <person name="Sriariyanun M."/>
            <person name="Szurek B."/>
            <person name="Vera-Cruz C.M."/>
            <person name="Dorman K.S."/>
            <person name="Ronald P.C."/>
            <person name="Verdier V."/>
            <person name="Dow J.M."/>
            <person name="Sonti R.V."/>
            <person name="Tsuge S."/>
            <person name="Brendel V.P."/>
            <person name="Rabinowicz P.D."/>
            <person name="Leach J.E."/>
            <person name="White F.F."/>
            <person name="Salzberg S.L."/>
        </authorList>
    </citation>
    <scope>NUCLEOTIDE SEQUENCE [LARGE SCALE GENOMIC DNA]</scope>
    <source>
        <strain evidence="1 2">BLS256</strain>
    </source>
</reference>
<dbReference type="KEGG" id="xor:XOC_2696"/>
<accession>G7TI94</accession>
<dbReference type="Proteomes" id="UP000008851">
    <property type="component" value="Chromosome"/>
</dbReference>
<dbReference type="HOGENOM" id="CLU_3049382_0_0_6"/>